<organism evidence="1 2">
    <name type="scientific">Sparus aurata</name>
    <name type="common">Gilthead sea bream</name>
    <dbReference type="NCBI Taxonomy" id="8175"/>
    <lineage>
        <taxon>Eukaryota</taxon>
        <taxon>Metazoa</taxon>
        <taxon>Chordata</taxon>
        <taxon>Craniata</taxon>
        <taxon>Vertebrata</taxon>
        <taxon>Euteleostomi</taxon>
        <taxon>Actinopterygii</taxon>
        <taxon>Neopterygii</taxon>
        <taxon>Teleostei</taxon>
        <taxon>Neoteleostei</taxon>
        <taxon>Acanthomorphata</taxon>
        <taxon>Eupercaria</taxon>
        <taxon>Spariformes</taxon>
        <taxon>Sparidae</taxon>
        <taxon>Sparus</taxon>
    </lineage>
</organism>
<dbReference type="InParanoid" id="A0A671YFV8"/>
<dbReference type="Ensembl" id="ENSSAUT00010063154.1">
    <property type="protein sequence ID" value="ENSSAUP00010060217.1"/>
    <property type="gene ID" value="ENSSAUG00010024426.1"/>
</dbReference>
<sequence>MNLNFFNSSNGLPTGIKSMFKLSLFLPLHEVMTYFTWKRKSSKSSHLKGYSGINLIHDLTRCDTE</sequence>
<reference evidence="1" key="1">
    <citation type="submission" date="2021-04" db="EMBL/GenBank/DDBJ databases">
        <authorList>
            <consortium name="Wellcome Sanger Institute Data Sharing"/>
        </authorList>
    </citation>
    <scope>NUCLEOTIDE SEQUENCE [LARGE SCALE GENOMIC DNA]</scope>
</reference>
<evidence type="ECO:0000313" key="2">
    <source>
        <dbReference type="Proteomes" id="UP000472265"/>
    </source>
</evidence>
<accession>A0A671YFV8</accession>
<dbReference type="AlphaFoldDB" id="A0A671YFV8"/>
<protein>
    <submittedName>
        <fullName evidence="1">Uncharacterized protein</fullName>
    </submittedName>
</protein>
<reference evidence="1" key="2">
    <citation type="submission" date="2025-08" db="UniProtKB">
        <authorList>
            <consortium name="Ensembl"/>
        </authorList>
    </citation>
    <scope>IDENTIFICATION</scope>
</reference>
<reference evidence="1" key="3">
    <citation type="submission" date="2025-09" db="UniProtKB">
        <authorList>
            <consortium name="Ensembl"/>
        </authorList>
    </citation>
    <scope>IDENTIFICATION</scope>
</reference>
<dbReference type="Proteomes" id="UP000472265">
    <property type="component" value="Chromosome 12"/>
</dbReference>
<proteinExistence type="predicted"/>
<keyword evidence="2" id="KW-1185">Reference proteome</keyword>
<evidence type="ECO:0000313" key="1">
    <source>
        <dbReference type="Ensembl" id="ENSSAUP00010060217.1"/>
    </source>
</evidence>
<name>A0A671YFV8_SPAAU</name>